<dbReference type="EMBL" id="BAABIS010000001">
    <property type="protein sequence ID" value="GAA4857391.1"/>
    <property type="molecule type" value="Genomic_DNA"/>
</dbReference>
<gene>
    <name evidence="1" type="ORF">GCM10023235_38770</name>
</gene>
<organism evidence="1 2">
    <name type="scientific">Kitasatospora terrestris</name>
    <dbReference type="NCBI Taxonomy" id="258051"/>
    <lineage>
        <taxon>Bacteria</taxon>
        <taxon>Bacillati</taxon>
        <taxon>Actinomycetota</taxon>
        <taxon>Actinomycetes</taxon>
        <taxon>Kitasatosporales</taxon>
        <taxon>Streptomycetaceae</taxon>
        <taxon>Kitasatospora</taxon>
    </lineage>
</organism>
<dbReference type="Proteomes" id="UP001501752">
    <property type="component" value="Unassembled WGS sequence"/>
</dbReference>
<accession>A0ABP9DVB7</accession>
<comment type="caution">
    <text evidence="1">The sequence shown here is derived from an EMBL/GenBank/DDBJ whole genome shotgun (WGS) entry which is preliminary data.</text>
</comment>
<evidence type="ECO:0000313" key="2">
    <source>
        <dbReference type="Proteomes" id="UP001501752"/>
    </source>
</evidence>
<name>A0ABP9DVB7_9ACTN</name>
<proteinExistence type="predicted"/>
<protein>
    <submittedName>
        <fullName evidence="1">Uncharacterized protein</fullName>
    </submittedName>
</protein>
<sequence length="50" mass="5152">MDVASADISAKIVVPRPANRRFNSGLALIPAPHASSSQTIIGRAGSGHKQ</sequence>
<evidence type="ECO:0000313" key="1">
    <source>
        <dbReference type="EMBL" id="GAA4857391.1"/>
    </source>
</evidence>
<reference evidence="2" key="1">
    <citation type="journal article" date="2019" name="Int. J. Syst. Evol. Microbiol.">
        <title>The Global Catalogue of Microorganisms (GCM) 10K type strain sequencing project: providing services to taxonomists for standard genome sequencing and annotation.</title>
        <authorList>
            <consortium name="The Broad Institute Genomics Platform"/>
            <consortium name="The Broad Institute Genome Sequencing Center for Infectious Disease"/>
            <person name="Wu L."/>
            <person name="Ma J."/>
        </authorList>
    </citation>
    <scope>NUCLEOTIDE SEQUENCE [LARGE SCALE GENOMIC DNA]</scope>
    <source>
        <strain evidence="2">JCM 13006</strain>
    </source>
</reference>
<keyword evidence="2" id="KW-1185">Reference proteome</keyword>